<dbReference type="InterPro" id="IPR001031">
    <property type="entry name" value="Thioesterase"/>
</dbReference>
<evidence type="ECO:0000256" key="1">
    <source>
        <dbReference type="ARBA" id="ARBA00007169"/>
    </source>
</evidence>
<dbReference type="InterPro" id="IPR012223">
    <property type="entry name" value="TEII"/>
</dbReference>
<dbReference type="Proteomes" id="UP000509383">
    <property type="component" value="Chromosome"/>
</dbReference>
<dbReference type="PANTHER" id="PTHR11487">
    <property type="entry name" value="THIOESTERASE"/>
    <property type="match status" value="1"/>
</dbReference>
<reference evidence="3 5" key="1">
    <citation type="submission" date="2020-05" db="EMBL/GenBank/DDBJ databases">
        <title>Characterization of novel class B3 metallo-beta-lactamase from novel Pseudomonas species.</title>
        <authorList>
            <person name="Yamada K."/>
            <person name="Aoki K."/>
            <person name="Ishii Y."/>
        </authorList>
    </citation>
    <scope>NUCLEOTIDE SEQUENCE [LARGE SCALE GENOMIC DNA]</scope>
    <source>
        <strain evidence="3 5">TUM18999</strain>
        <strain evidence="4 6">TUM20286</strain>
    </source>
</reference>
<keyword evidence="6" id="KW-1185">Reference proteome</keyword>
<dbReference type="PANTHER" id="PTHR11487:SF0">
    <property type="entry name" value="S-ACYL FATTY ACID SYNTHASE THIOESTERASE, MEDIUM CHAIN"/>
    <property type="match status" value="1"/>
</dbReference>
<dbReference type="EMBL" id="AP023189">
    <property type="protein sequence ID" value="BCG24564.1"/>
    <property type="molecule type" value="Genomic_DNA"/>
</dbReference>
<dbReference type="SUPFAM" id="SSF53474">
    <property type="entry name" value="alpha/beta-Hydrolases"/>
    <property type="match status" value="1"/>
</dbReference>
<evidence type="ECO:0000313" key="5">
    <source>
        <dbReference type="Proteomes" id="UP000509383"/>
    </source>
</evidence>
<feature type="domain" description="Thioesterase" evidence="2">
    <location>
        <begin position="6"/>
        <end position="111"/>
    </location>
</feature>
<comment type="similarity">
    <text evidence="1">Belongs to the thioesterase family.</text>
</comment>
<sequence length="205" mass="22129">MTPALQLFCVACPGVGAVDYPAWGALLPAWVQVRPVPLVEVPGLSAAVAGQLARRVEMDVRRLPYAVIGHGFGALAACELLYALRERGAPGSLGLFASGSVAPSRWAEYQRGIASWRPAACVSQAAYRHRPRTPLACPVHVLAGVDDGPRKAQLKAWSEETTGRLQLRLFEGDHRFIRDRQADVLAYLVRQLDGLAGRWPGAEAV</sequence>
<evidence type="ECO:0000259" key="2">
    <source>
        <dbReference type="Pfam" id="PF00975"/>
    </source>
</evidence>
<name>A0A6J4E6K8_9PSED</name>
<evidence type="ECO:0000313" key="3">
    <source>
        <dbReference type="EMBL" id="BCG24564.1"/>
    </source>
</evidence>
<accession>A0A6J4E6K8</accession>
<organism evidence="3 5">
    <name type="scientific">Pseudomonas tohonis</name>
    <dbReference type="NCBI Taxonomy" id="2725477"/>
    <lineage>
        <taxon>Bacteria</taxon>
        <taxon>Pseudomonadati</taxon>
        <taxon>Pseudomonadota</taxon>
        <taxon>Gammaproteobacteria</taxon>
        <taxon>Pseudomonadales</taxon>
        <taxon>Pseudomonadaceae</taxon>
        <taxon>Pseudomonas</taxon>
    </lineage>
</organism>
<dbReference type="RefSeq" id="WP_228723589.1">
    <property type="nucleotide sequence ID" value="NZ_AP023189.1"/>
</dbReference>
<dbReference type="AlphaFoldDB" id="A0A6J4E6K8"/>
<proteinExistence type="inferred from homology"/>
<dbReference type="InterPro" id="IPR029058">
    <property type="entry name" value="AB_hydrolase_fold"/>
</dbReference>
<dbReference type="KEGG" id="ptw:TUM18999_27550"/>
<protein>
    <submittedName>
        <fullName evidence="3">Thioesterase</fullName>
    </submittedName>
</protein>
<evidence type="ECO:0000313" key="4">
    <source>
        <dbReference type="EMBL" id="GJN52077.1"/>
    </source>
</evidence>
<gene>
    <name evidence="3" type="ORF">TUM18999_27550</name>
    <name evidence="4" type="ORF">TUM20286_18290</name>
</gene>
<dbReference type="Gene3D" id="3.40.50.1820">
    <property type="entry name" value="alpha/beta hydrolase"/>
    <property type="match status" value="1"/>
</dbReference>
<dbReference type="GO" id="GO:0008610">
    <property type="term" value="P:lipid biosynthetic process"/>
    <property type="evidence" value="ECO:0007669"/>
    <property type="project" value="TreeGrafter"/>
</dbReference>
<dbReference type="Proteomes" id="UP001054892">
    <property type="component" value="Unassembled WGS sequence"/>
</dbReference>
<evidence type="ECO:0000313" key="6">
    <source>
        <dbReference type="Proteomes" id="UP001054892"/>
    </source>
</evidence>
<dbReference type="EMBL" id="BQKM01000003">
    <property type="protein sequence ID" value="GJN52077.1"/>
    <property type="molecule type" value="Genomic_DNA"/>
</dbReference>
<dbReference type="Pfam" id="PF00975">
    <property type="entry name" value="Thioesterase"/>
    <property type="match status" value="1"/>
</dbReference>